<dbReference type="PATRIC" id="fig|1616.3.peg.698"/>
<comment type="similarity">
    <text evidence="1">Belongs to the cycloisomerase 2 family.</text>
</comment>
<dbReference type="AlphaFoldDB" id="A0A0R2JI30"/>
<protein>
    <recommendedName>
        <fullName evidence="4">6-phosphogluconolactonase</fullName>
    </recommendedName>
</protein>
<dbReference type="Gene3D" id="2.130.10.10">
    <property type="entry name" value="YVTN repeat-like/Quinoprotein amine dehydrogenase"/>
    <property type="match status" value="1"/>
</dbReference>
<dbReference type="GO" id="GO:0005829">
    <property type="term" value="C:cytosol"/>
    <property type="evidence" value="ECO:0007669"/>
    <property type="project" value="TreeGrafter"/>
</dbReference>
<evidence type="ECO:0000313" key="3">
    <source>
        <dbReference type="Proteomes" id="UP000051655"/>
    </source>
</evidence>
<dbReference type="STRING" id="1616.IV73_GL000680"/>
<gene>
    <name evidence="2" type="ORF">IV73_GL000680</name>
</gene>
<comment type="caution">
    <text evidence="2">The sequence shown here is derived from an EMBL/GenBank/DDBJ whole genome shotgun (WGS) entry which is preliminary data.</text>
</comment>
<sequence>MQNEEIVFGTYTKRSSKGVYQAILNEANGQLEDAKVVAQVGGPTYTTQGPNQILYVVDKRADQGGVAVVDRQTGEVKQEVLSAGASPAYLGYDAERQLLYVGNYHKGTAEVYQVAADGQLSLADTFTNHGSGPRPEQESSHVHFTNLTPDQKLVVVDLGTDEVFFFDVQANGKLRQPTTFKFKAGFGPRHIRFSPDGKTAYVLGELSSQLAVLDYTNGQMQLRQTLSTIPADWTEHNGAAALRVTQDGRFVYASNRGNNTVAVFAVQDDSVKRIQLISTEGDFPRDMALNQNDAYLVVANQNTDNVSVYARNPETGMLKLVQQDFLIPEGVRVEFIK</sequence>
<dbReference type="InterPro" id="IPR011048">
    <property type="entry name" value="Haem_d1_sf"/>
</dbReference>
<dbReference type="RefSeq" id="WP_057754755.1">
    <property type="nucleotide sequence ID" value="NZ_JQBP01000002.1"/>
</dbReference>
<dbReference type="SUPFAM" id="SSF51004">
    <property type="entry name" value="C-terminal (heme d1) domain of cytochrome cd1-nitrite reductase"/>
    <property type="match status" value="1"/>
</dbReference>
<dbReference type="InterPro" id="IPR015943">
    <property type="entry name" value="WD40/YVTN_repeat-like_dom_sf"/>
</dbReference>
<dbReference type="OrthoDB" id="9790815at2"/>
<reference evidence="2 3" key="1">
    <citation type="journal article" date="2015" name="Genome Announc.">
        <title>Expanding the biotechnology potential of lactobacilli through comparative genomics of 213 strains and associated genera.</title>
        <authorList>
            <person name="Sun Z."/>
            <person name="Harris H.M."/>
            <person name="McCann A."/>
            <person name="Guo C."/>
            <person name="Argimon S."/>
            <person name="Zhang W."/>
            <person name="Yang X."/>
            <person name="Jeffery I.B."/>
            <person name="Cooney J.C."/>
            <person name="Kagawa T.F."/>
            <person name="Liu W."/>
            <person name="Song Y."/>
            <person name="Salvetti E."/>
            <person name="Wrobel A."/>
            <person name="Rasinkangas P."/>
            <person name="Parkhill J."/>
            <person name="Rea M.C."/>
            <person name="O'Sullivan O."/>
            <person name="Ritari J."/>
            <person name="Douillard F.P."/>
            <person name="Paul Ross R."/>
            <person name="Yang R."/>
            <person name="Briner A.E."/>
            <person name="Felis G.E."/>
            <person name="de Vos W.M."/>
            <person name="Barrangou R."/>
            <person name="Klaenhammer T.R."/>
            <person name="Caufield P.W."/>
            <person name="Cui Y."/>
            <person name="Zhang H."/>
            <person name="O'Toole P.W."/>
        </authorList>
    </citation>
    <scope>NUCLEOTIDE SEQUENCE [LARGE SCALE GENOMIC DNA]</scope>
    <source>
        <strain evidence="2 3">DSM 20593</strain>
    </source>
</reference>
<proteinExistence type="inferred from homology"/>
<dbReference type="Proteomes" id="UP000051655">
    <property type="component" value="Unassembled WGS sequence"/>
</dbReference>
<evidence type="ECO:0008006" key="4">
    <source>
        <dbReference type="Google" id="ProtNLM"/>
    </source>
</evidence>
<dbReference type="InterPro" id="IPR050282">
    <property type="entry name" value="Cycloisomerase_2"/>
</dbReference>
<dbReference type="Pfam" id="PF10282">
    <property type="entry name" value="Lactonase"/>
    <property type="match status" value="1"/>
</dbReference>
<evidence type="ECO:0000313" key="2">
    <source>
        <dbReference type="EMBL" id="KRN75510.1"/>
    </source>
</evidence>
<dbReference type="GO" id="GO:0017057">
    <property type="term" value="F:6-phosphogluconolactonase activity"/>
    <property type="evidence" value="ECO:0007669"/>
    <property type="project" value="TreeGrafter"/>
</dbReference>
<dbReference type="PANTHER" id="PTHR30344">
    <property type="entry name" value="6-PHOSPHOGLUCONOLACTONASE-RELATED"/>
    <property type="match status" value="1"/>
</dbReference>
<keyword evidence="3" id="KW-1185">Reference proteome</keyword>
<accession>A0A0R2JI30</accession>
<dbReference type="PANTHER" id="PTHR30344:SF1">
    <property type="entry name" value="6-PHOSPHOGLUCONOLACTONASE"/>
    <property type="match status" value="1"/>
</dbReference>
<evidence type="ECO:0000256" key="1">
    <source>
        <dbReference type="ARBA" id="ARBA00005564"/>
    </source>
</evidence>
<organism evidence="2 3">
    <name type="scientific">Weissella kandleri</name>
    <dbReference type="NCBI Taxonomy" id="1616"/>
    <lineage>
        <taxon>Bacteria</taxon>
        <taxon>Bacillati</taxon>
        <taxon>Bacillota</taxon>
        <taxon>Bacilli</taxon>
        <taxon>Lactobacillales</taxon>
        <taxon>Lactobacillaceae</taxon>
        <taxon>Weissella</taxon>
    </lineage>
</organism>
<dbReference type="InterPro" id="IPR019405">
    <property type="entry name" value="Lactonase_7-beta_prop"/>
</dbReference>
<name>A0A0R2JI30_9LACO</name>
<dbReference type="EMBL" id="JQBP01000002">
    <property type="protein sequence ID" value="KRN75510.1"/>
    <property type="molecule type" value="Genomic_DNA"/>
</dbReference>